<keyword evidence="6" id="KW-0479">Metal-binding</keyword>
<keyword evidence="6" id="KW-0963">Cytoplasm</keyword>
<dbReference type="AlphaFoldDB" id="A0A6P1QUI2"/>
<feature type="binding site" evidence="6">
    <location>
        <begin position="209"/>
        <end position="213"/>
    </location>
    <ligand>
        <name>ATP</name>
        <dbReference type="ChEBI" id="CHEBI:30616"/>
    </ligand>
</feature>
<dbReference type="EMBL" id="CP029149">
    <property type="protein sequence ID" value="QHN65158.1"/>
    <property type="molecule type" value="Genomic_DNA"/>
</dbReference>
<dbReference type="OrthoDB" id="9802453at2"/>
<dbReference type="KEGG" id="bcad:DBX24_04225"/>
<dbReference type="GO" id="GO:0005524">
    <property type="term" value="F:ATP binding"/>
    <property type="evidence" value="ECO:0007669"/>
    <property type="project" value="UniProtKB-KW"/>
</dbReference>
<comment type="subunit">
    <text evidence="6">Homodimer.</text>
</comment>
<sequence length="401" mass="43756">MEILIINSGSSSLKYQLIDSQTGESKARGLVDRIGIDGSTIKYVALKNGKEIEVKKQLPIANHEEGLNLVTELLCDAEVGVISNPDDIKGVGHRVVHGGERLVQPTIITDEIEKIIEELIPLAPLHNPGNLSGIRVARKLFAKATHCAVLDTAFHQTMPAKAYRYAIPAEFYEKNGVRAYGFHGISHKFVDGEARKLLNKPNAKNITIHIGNGASMSAVNAEGKCVDTSMGFTPLDGLVMGTRCGQIDPGVIFYMGSQLGLSNDEINTILNKKSGMLGVSGYSDARDVSDKYHTGDANAILCYEMYAYRIKKFIGAYTAALNGLDSIIFTAGLGENDALVRKLVCQDLSFLGIELDEEKNEQLNHPKHPVEVQKDGARVKIFIIPTNEELQIVNEIIDLVK</sequence>
<keyword evidence="2 6" id="KW-0808">Transferase</keyword>
<comment type="function">
    <text evidence="6">Catalyzes the formation of acetyl phosphate from acetate and ATP. Can also catalyze the reverse reaction.</text>
</comment>
<evidence type="ECO:0000256" key="3">
    <source>
        <dbReference type="ARBA" id="ARBA00022741"/>
    </source>
</evidence>
<dbReference type="GO" id="GO:0006085">
    <property type="term" value="P:acetyl-CoA biosynthetic process"/>
    <property type="evidence" value="ECO:0007669"/>
    <property type="project" value="UniProtKB-UniRule"/>
</dbReference>
<keyword evidence="6" id="KW-0460">Magnesium</keyword>
<dbReference type="UniPathway" id="UPA00340">
    <property type="reaction ID" value="UER00458"/>
</dbReference>
<feature type="binding site" evidence="6">
    <location>
        <position position="94"/>
    </location>
    <ligand>
        <name>substrate</name>
    </ligand>
</feature>
<keyword evidence="5 6" id="KW-0067">ATP-binding</keyword>
<dbReference type="NCBIfam" id="TIGR00016">
    <property type="entry name" value="ackA"/>
    <property type="match status" value="1"/>
</dbReference>
<dbReference type="EC" id="2.7.2.1" evidence="6"/>
<reference evidence="8 9" key="1">
    <citation type="submission" date="2018-04" db="EMBL/GenBank/DDBJ databases">
        <title>Characteristic and Complete Genome Sequencing of A Novel Member of Infective Endocarditis Causative Bacteria: Bergeyella cardium QL-PH.</title>
        <authorList>
            <person name="Pan H."/>
            <person name="Sun E."/>
            <person name="Zhang Y."/>
        </authorList>
    </citation>
    <scope>NUCLEOTIDE SEQUENCE [LARGE SCALE GENOMIC DNA]</scope>
    <source>
        <strain evidence="8 9">HPQL</strain>
    </source>
</reference>
<comment type="cofactor">
    <cofactor evidence="6">
        <name>Mg(2+)</name>
        <dbReference type="ChEBI" id="CHEBI:18420"/>
    </cofactor>
    <cofactor evidence="6">
        <name>Mn(2+)</name>
        <dbReference type="ChEBI" id="CHEBI:29035"/>
    </cofactor>
    <text evidence="6">Mg(2+). Can also accept Mn(2+).</text>
</comment>
<keyword evidence="9" id="KW-1185">Reference proteome</keyword>
<feature type="site" description="Transition state stabilizer" evidence="6">
    <location>
        <position position="183"/>
    </location>
</feature>
<dbReference type="Pfam" id="PF00871">
    <property type="entry name" value="Acetate_kinase"/>
    <property type="match status" value="1"/>
</dbReference>
<comment type="catalytic activity">
    <reaction evidence="6">
        <text>acetate + ATP = acetyl phosphate + ADP</text>
        <dbReference type="Rhea" id="RHEA:11352"/>
        <dbReference type="ChEBI" id="CHEBI:22191"/>
        <dbReference type="ChEBI" id="CHEBI:30089"/>
        <dbReference type="ChEBI" id="CHEBI:30616"/>
        <dbReference type="ChEBI" id="CHEBI:456216"/>
        <dbReference type="EC" id="2.7.2.1"/>
    </reaction>
</comment>
<dbReference type="PIRSF" id="PIRSF000722">
    <property type="entry name" value="Acetate_prop_kin"/>
    <property type="match status" value="1"/>
</dbReference>
<dbReference type="PANTHER" id="PTHR21060">
    <property type="entry name" value="ACETATE KINASE"/>
    <property type="match status" value="1"/>
</dbReference>
<dbReference type="GO" id="GO:0000287">
    <property type="term" value="F:magnesium ion binding"/>
    <property type="evidence" value="ECO:0007669"/>
    <property type="project" value="UniProtKB-UniRule"/>
</dbReference>
<keyword evidence="3 6" id="KW-0547">Nucleotide-binding</keyword>
<dbReference type="InterPro" id="IPR000890">
    <property type="entry name" value="Aliphatic_acid_kin_short-chain"/>
</dbReference>
<evidence type="ECO:0000256" key="6">
    <source>
        <dbReference type="HAMAP-Rule" id="MF_00020"/>
    </source>
</evidence>
<accession>A0A6P1QUI2</accession>
<keyword evidence="4 6" id="KW-0418">Kinase</keyword>
<evidence type="ECO:0000256" key="7">
    <source>
        <dbReference type="RuleBase" id="RU003835"/>
    </source>
</evidence>
<name>A0A6P1QUI2_9FLAO</name>
<dbReference type="GO" id="GO:0008776">
    <property type="term" value="F:acetate kinase activity"/>
    <property type="evidence" value="ECO:0007669"/>
    <property type="project" value="UniProtKB-UniRule"/>
</dbReference>
<feature type="active site" description="Proton donor/acceptor" evidence="6">
    <location>
        <position position="151"/>
    </location>
</feature>
<evidence type="ECO:0000313" key="8">
    <source>
        <dbReference type="EMBL" id="QHN65158.1"/>
    </source>
</evidence>
<comment type="subcellular location">
    <subcellularLocation>
        <location evidence="6">Cytoplasm</location>
    </subcellularLocation>
</comment>
<feature type="binding site" evidence="6">
    <location>
        <begin position="284"/>
        <end position="286"/>
    </location>
    <ligand>
        <name>ATP</name>
        <dbReference type="ChEBI" id="CHEBI:30616"/>
    </ligand>
</feature>
<dbReference type="HAMAP" id="MF_00020">
    <property type="entry name" value="Acetate_kinase"/>
    <property type="match status" value="1"/>
</dbReference>
<evidence type="ECO:0000256" key="2">
    <source>
        <dbReference type="ARBA" id="ARBA00022679"/>
    </source>
</evidence>
<feature type="binding site" evidence="6">
    <location>
        <begin position="332"/>
        <end position="336"/>
    </location>
    <ligand>
        <name>ATP</name>
        <dbReference type="ChEBI" id="CHEBI:30616"/>
    </ligand>
</feature>
<organism evidence="8 9">
    <name type="scientific">Bergeyella cardium</name>
    <dbReference type="NCBI Taxonomy" id="1585976"/>
    <lineage>
        <taxon>Bacteria</taxon>
        <taxon>Pseudomonadati</taxon>
        <taxon>Bacteroidota</taxon>
        <taxon>Flavobacteriia</taxon>
        <taxon>Flavobacteriales</taxon>
        <taxon>Weeksellaceae</taxon>
        <taxon>Bergeyella</taxon>
    </lineage>
</organism>
<evidence type="ECO:0000313" key="9">
    <source>
        <dbReference type="Proteomes" id="UP000464318"/>
    </source>
</evidence>
<dbReference type="InterPro" id="IPR004372">
    <property type="entry name" value="Ac/propionate_kinase"/>
</dbReference>
<dbReference type="GO" id="GO:0005737">
    <property type="term" value="C:cytoplasm"/>
    <property type="evidence" value="ECO:0007669"/>
    <property type="project" value="UniProtKB-SubCell"/>
</dbReference>
<dbReference type="InterPro" id="IPR023865">
    <property type="entry name" value="Aliphatic_acid_kinase_CS"/>
</dbReference>
<evidence type="ECO:0000256" key="4">
    <source>
        <dbReference type="ARBA" id="ARBA00022777"/>
    </source>
</evidence>
<dbReference type="PROSITE" id="PS01075">
    <property type="entry name" value="ACETATE_KINASE_1"/>
    <property type="match status" value="1"/>
</dbReference>
<feature type="binding site" evidence="6">
    <location>
        <position position="14"/>
    </location>
    <ligand>
        <name>ATP</name>
        <dbReference type="ChEBI" id="CHEBI:30616"/>
    </ligand>
</feature>
<dbReference type="Gene3D" id="3.30.420.40">
    <property type="match status" value="2"/>
</dbReference>
<comment type="similarity">
    <text evidence="1 6 7">Belongs to the acetokinase family.</text>
</comment>
<dbReference type="CDD" id="cd24010">
    <property type="entry name" value="ASKHA_NBD_AcK_PK"/>
    <property type="match status" value="1"/>
</dbReference>
<proteinExistence type="inferred from homology"/>
<dbReference type="PANTHER" id="PTHR21060:SF15">
    <property type="entry name" value="ACETATE KINASE-RELATED"/>
    <property type="match status" value="1"/>
</dbReference>
<evidence type="ECO:0000256" key="1">
    <source>
        <dbReference type="ARBA" id="ARBA00008748"/>
    </source>
</evidence>
<comment type="pathway">
    <text evidence="6">Metabolic intermediate biosynthesis; acetyl-CoA biosynthesis; acetyl-CoA from acetate: step 1/2.</text>
</comment>
<dbReference type="SUPFAM" id="SSF53067">
    <property type="entry name" value="Actin-like ATPase domain"/>
    <property type="match status" value="2"/>
</dbReference>
<evidence type="ECO:0000256" key="5">
    <source>
        <dbReference type="ARBA" id="ARBA00022840"/>
    </source>
</evidence>
<dbReference type="Proteomes" id="UP000464318">
    <property type="component" value="Chromosome"/>
</dbReference>
<protein>
    <recommendedName>
        <fullName evidence="6">Acetate kinase</fullName>
        <ecNumber evidence="6">2.7.2.1</ecNumber>
    </recommendedName>
    <alternativeName>
        <fullName evidence="6">Acetokinase</fullName>
    </alternativeName>
</protein>
<dbReference type="GO" id="GO:0006083">
    <property type="term" value="P:acetate metabolic process"/>
    <property type="evidence" value="ECO:0007669"/>
    <property type="project" value="TreeGrafter"/>
</dbReference>
<dbReference type="RefSeq" id="WP_120488229.1">
    <property type="nucleotide sequence ID" value="NZ_CP029149.1"/>
</dbReference>
<gene>
    <name evidence="6" type="primary">ackA</name>
    <name evidence="8" type="ORF">DBX24_04225</name>
</gene>
<dbReference type="InterPro" id="IPR043129">
    <property type="entry name" value="ATPase_NBD"/>
</dbReference>
<feature type="binding site" evidence="6">
    <location>
        <position position="7"/>
    </location>
    <ligand>
        <name>Mg(2+)</name>
        <dbReference type="ChEBI" id="CHEBI:18420"/>
    </ligand>
</feature>
<feature type="binding site" evidence="6">
    <location>
        <position position="388"/>
    </location>
    <ligand>
        <name>Mg(2+)</name>
        <dbReference type="ChEBI" id="CHEBI:18420"/>
    </ligand>
</feature>
<feature type="site" description="Transition state stabilizer" evidence="6">
    <location>
        <position position="243"/>
    </location>
</feature>
<dbReference type="PRINTS" id="PR00471">
    <property type="entry name" value="ACETATEKNASE"/>
</dbReference>